<feature type="compositionally biased region" description="Basic and acidic residues" evidence="1">
    <location>
        <begin position="19"/>
        <end position="85"/>
    </location>
</feature>
<organism evidence="2 3">
    <name type="scientific">Hypsizygus marmoreus</name>
    <name type="common">White beech mushroom</name>
    <name type="synonym">Agaricus marmoreus</name>
    <dbReference type="NCBI Taxonomy" id="39966"/>
    <lineage>
        <taxon>Eukaryota</taxon>
        <taxon>Fungi</taxon>
        <taxon>Dikarya</taxon>
        <taxon>Basidiomycota</taxon>
        <taxon>Agaricomycotina</taxon>
        <taxon>Agaricomycetes</taxon>
        <taxon>Agaricomycetidae</taxon>
        <taxon>Agaricales</taxon>
        <taxon>Tricholomatineae</taxon>
        <taxon>Lyophyllaceae</taxon>
        <taxon>Hypsizygus</taxon>
    </lineage>
</organism>
<comment type="caution">
    <text evidence="2">The sequence shown here is derived from an EMBL/GenBank/DDBJ whole genome shotgun (WGS) entry which is preliminary data.</text>
</comment>
<reference evidence="2" key="1">
    <citation type="submission" date="2018-04" db="EMBL/GenBank/DDBJ databases">
        <title>Whole genome sequencing of Hypsizygus marmoreus.</title>
        <authorList>
            <person name="Choi I.-G."/>
            <person name="Min B."/>
            <person name="Kim J.-G."/>
            <person name="Kim S."/>
            <person name="Oh Y.-L."/>
            <person name="Kong W.-S."/>
            <person name="Park H."/>
            <person name="Jeong J."/>
            <person name="Song E.-S."/>
        </authorList>
    </citation>
    <scope>NUCLEOTIDE SEQUENCE [LARGE SCALE GENOMIC DNA]</scope>
    <source>
        <strain evidence="2">51987-8</strain>
    </source>
</reference>
<evidence type="ECO:0000313" key="3">
    <source>
        <dbReference type="Proteomes" id="UP000076154"/>
    </source>
</evidence>
<accession>A0A369JWY1</accession>
<proteinExistence type="predicted"/>
<dbReference type="EMBL" id="LUEZ02000040">
    <property type="protein sequence ID" value="RDB25740.1"/>
    <property type="molecule type" value="Genomic_DNA"/>
</dbReference>
<dbReference type="PANTHER" id="PTHR31649">
    <property type="entry name" value="AGAP009604-PA"/>
    <property type="match status" value="1"/>
</dbReference>
<evidence type="ECO:0000313" key="2">
    <source>
        <dbReference type="EMBL" id="RDB25740.1"/>
    </source>
</evidence>
<dbReference type="OrthoDB" id="2142040at2759"/>
<evidence type="ECO:0000256" key="1">
    <source>
        <dbReference type="SAM" id="MobiDB-lite"/>
    </source>
</evidence>
<keyword evidence="3" id="KW-1185">Reference proteome</keyword>
<feature type="region of interest" description="Disordered" evidence="1">
    <location>
        <begin position="1"/>
        <end position="88"/>
    </location>
</feature>
<feature type="region of interest" description="Disordered" evidence="1">
    <location>
        <begin position="128"/>
        <end position="155"/>
    </location>
</feature>
<dbReference type="InParanoid" id="A0A369JWY1"/>
<dbReference type="STRING" id="39966.A0A369JWY1"/>
<dbReference type="Pfam" id="PF11901">
    <property type="entry name" value="DM9"/>
    <property type="match status" value="1"/>
</dbReference>
<dbReference type="InterPro" id="IPR006616">
    <property type="entry name" value="DM9_repeat"/>
</dbReference>
<gene>
    <name evidence="2" type="ORF">Hypma_006528</name>
</gene>
<name>A0A369JWY1_HYPMA</name>
<sequence length="311" mass="33510">MGSRRKSVDSSGSSGEESGDSKGHYKDKKEKKEKKDKDKGDKSKDKKEKKKDKDGKDDKDKKDKDKKDKDKGKEGKSKDSKEMKSYHAGGEGEAAQFFNQAPVDHGYGQFSSPPIVPPTFEADRSHDAPGFPGVPPHFPSAPKGSPPHYDASQAAVAPPSGFRVPLTTTAVFPDPSIAGQPPCFDLDGSPIFIGSALFEKSVHPCKIGPHLSPFASVPYGGVEHGHHGRFDLLPFVPQTMEWVHTSYGRIPPGRRAVEGGYEENGAKLYHGLAVVNGVRVPGKTGEHLGACNVAFGGSEIAVTEHEILCWK</sequence>
<dbReference type="PANTHER" id="PTHR31649:SF1">
    <property type="entry name" value="FARNESOIC ACID O-METHYL TRANSFERASE DOMAIN-CONTAINING PROTEIN"/>
    <property type="match status" value="1"/>
</dbReference>
<protein>
    <submittedName>
        <fullName evidence="2">Uncharacterized protein</fullName>
    </submittedName>
</protein>
<dbReference type="Proteomes" id="UP000076154">
    <property type="component" value="Unassembled WGS sequence"/>
</dbReference>
<dbReference type="SMART" id="SM00696">
    <property type="entry name" value="DM9"/>
    <property type="match status" value="1"/>
</dbReference>
<dbReference type="AlphaFoldDB" id="A0A369JWY1"/>
<feature type="compositionally biased region" description="Low complexity" evidence="1">
    <location>
        <begin position="1"/>
        <end position="16"/>
    </location>
</feature>